<dbReference type="CDD" id="cd04301">
    <property type="entry name" value="NAT_SF"/>
    <property type="match status" value="1"/>
</dbReference>
<dbReference type="SUPFAM" id="SSF55729">
    <property type="entry name" value="Acyl-CoA N-acyltransferases (Nat)"/>
    <property type="match status" value="1"/>
</dbReference>
<dbReference type="PROSITE" id="PS51186">
    <property type="entry name" value="GNAT"/>
    <property type="match status" value="1"/>
</dbReference>
<dbReference type="EMBL" id="BMIF01000005">
    <property type="protein sequence ID" value="GGA65183.1"/>
    <property type="molecule type" value="Genomic_DNA"/>
</dbReference>
<dbReference type="Gene3D" id="3.40.630.30">
    <property type="match status" value="1"/>
</dbReference>
<name>A0A916RSD5_9HYPH</name>
<comment type="caution">
    <text evidence="4">The sequence shown here is derived from an EMBL/GenBank/DDBJ whole genome shotgun (WGS) entry which is preliminary data.</text>
</comment>
<keyword evidence="5" id="KW-1185">Reference proteome</keyword>
<dbReference type="RefSeq" id="WP_188720797.1">
    <property type="nucleotide sequence ID" value="NZ_BMIF01000005.1"/>
</dbReference>
<dbReference type="GO" id="GO:0016747">
    <property type="term" value="F:acyltransferase activity, transferring groups other than amino-acyl groups"/>
    <property type="evidence" value="ECO:0007669"/>
    <property type="project" value="InterPro"/>
</dbReference>
<dbReference type="PANTHER" id="PTHR43800">
    <property type="entry name" value="PEPTIDYL-LYSINE N-ACETYLTRANSFERASE YJAB"/>
    <property type="match status" value="1"/>
</dbReference>
<reference evidence="4" key="1">
    <citation type="journal article" date="2014" name="Int. J. Syst. Evol. Microbiol.">
        <title>Complete genome sequence of Corynebacterium casei LMG S-19264T (=DSM 44701T), isolated from a smear-ripened cheese.</title>
        <authorList>
            <consortium name="US DOE Joint Genome Institute (JGI-PGF)"/>
            <person name="Walter F."/>
            <person name="Albersmeier A."/>
            <person name="Kalinowski J."/>
            <person name="Ruckert C."/>
        </authorList>
    </citation>
    <scope>NUCLEOTIDE SEQUENCE</scope>
    <source>
        <strain evidence="4">CGMCC 1.15320</strain>
    </source>
</reference>
<evidence type="ECO:0000313" key="4">
    <source>
        <dbReference type="EMBL" id="GGA65183.1"/>
    </source>
</evidence>
<protein>
    <submittedName>
        <fullName evidence="4">Acetyltransferase</fullName>
    </submittedName>
</protein>
<keyword evidence="2" id="KW-0012">Acyltransferase</keyword>
<dbReference type="InterPro" id="IPR000182">
    <property type="entry name" value="GNAT_dom"/>
</dbReference>
<dbReference type="PANTHER" id="PTHR43800:SF1">
    <property type="entry name" value="PEPTIDYL-LYSINE N-ACETYLTRANSFERASE YJAB"/>
    <property type="match status" value="1"/>
</dbReference>
<sequence length="155" mass="17599">MKIENITIRPFDAAGDTAILVGIWFEASLKAHAFIGQERLLEQKELIEHKYLPMAETWVACRGDQPVGFISLLDSFVGGIFVSPECQGQGVGRKLIAFALERKGELALDVYSENEQAFRFYLSLGFEEVSRRPFDDEGLPFELTHLRLTEAQYKR</sequence>
<dbReference type="Pfam" id="PF13508">
    <property type="entry name" value="Acetyltransf_7"/>
    <property type="match status" value="1"/>
</dbReference>
<dbReference type="InterPro" id="IPR016181">
    <property type="entry name" value="Acyl_CoA_acyltransferase"/>
</dbReference>
<keyword evidence="1" id="KW-0808">Transferase</keyword>
<feature type="domain" description="N-acetyltransferase" evidence="3">
    <location>
        <begin position="6"/>
        <end position="148"/>
    </location>
</feature>
<evidence type="ECO:0000256" key="1">
    <source>
        <dbReference type="ARBA" id="ARBA00022679"/>
    </source>
</evidence>
<accession>A0A916RSD5</accession>
<evidence type="ECO:0000259" key="3">
    <source>
        <dbReference type="PROSITE" id="PS51186"/>
    </source>
</evidence>
<proteinExistence type="predicted"/>
<dbReference type="Proteomes" id="UP000636264">
    <property type="component" value="Unassembled WGS sequence"/>
</dbReference>
<dbReference type="AlphaFoldDB" id="A0A916RSD5"/>
<reference evidence="4" key="2">
    <citation type="submission" date="2020-09" db="EMBL/GenBank/DDBJ databases">
        <authorList>
            <person name="Sun Q."/>
            <person name="Zhou Y."/>
        </authorList>
    </citation>
    <scope>NUCLEOTIDE SEQUENCE</scope>
    <source>
        <strain evidence="4">CGMCC 1.15320</strain>
    </source>
</reference>
<gene>
    <name evidence="4" type="ORF">GCM10011385_18690</name>
</gene>
<evidence type="ECO:0000313" key="5">
    <source>
        <dbReference type="Proteomes" id="UP000636264"/>
    </source>
</evidence>
<organism evidence="4 5">
    <name type="scientific">Nitratireductor aestuarii</name>
    <dbReference type="NCBI Taxonomy" id="1735103"/>
    <lineage>
        <taxon>Bacteria</taxon>
        <taxon>Pseudomonadati</taxon>
        <taxon>Pseudomonadota</taxon>
        <taxon>Alphaproteobacteria</taxon>
        <taxon>Hyphomicrobiales</taxon>
        <taxon>Phyllobacteriaceae</taxon>
        <taxon>Nitratireductor</taxon>
    </lineage>
</organism>
<evidence type="ECO:0000256" key="2">
    <source>
        <dbReference type="ARBA" id="ARBA00023315"/>
    </source>
</evidence>